<dbReference type="Gene3D" id="3.10.28.10">
    <property type="entry name" value="Homing endonucleases"/>
    <property type="match status" value="1"/>
</dbReference>
<dbReference type="Pfam" id="PF02359">
    <property type="entry name" value="CDC48_N"/>
    <property type="match status" value="1"/>
</dbReference>
<keyword evidence="2" id="KW-0540">Nuclease</keyword>
<feature type="binding site" evidence="13">
    <location>
        <position position="20"/>
    </location>
    <ligand>
        <name>Zn(2+)</name>
        <dbReference type="ChEBI" id="CHEBI:29105"/>
        <label>4</label>
    </ligand>
</feature>
<dbReference type="InterPro" id="IPR003593">
    <property type="entry name" value="AAA+_ATPase"/>
</dbReference>
<evidence type="ECO:0000256" key="6">
    <source>
        <dbReference type="ARBA" id="ARBA00022840"/>
    </source>
</evidence>
<dbReference type="InterPro" id="IPR041569">
    <property type="entry name" value="AAA_lid_3"/>
</dbReference>
<keyword evidence="3" id="KW-0547">Nucleotide-binding</keyword>
<dbReference type="Gene3D" id="3.10.330.10">
    <property type="match status" value="1"/>
</dbReference>
<feature type="binding site" evidence="13">
    <location>
        <position position="72"/>
    </location>
    <ligand>
        <name>Zn(2+)</name>
        <dbReference type="ChEBI" id="CHEBI:29105"/>
        <label>4</label>
    </ligand>
</feature>
<comment type="similarity">
    <text evidence="1">Belongs to the AAA ATPase family. CDC48 subfamily.</text>
</comment>
<evidence type="ECO:0000256" key="7">
    <source>
        <dbReference type="ARBA" id="ARBA00022886"/>
    </source>
</evidence>
<dbReference type="NCBIfam" id="TIGR01445">
    <property type="entry name" value="intein_Nterm"/>
    <property type="match status" value="1"/>
</dbReference>
<feature type="coiled-coil region" evidence="9">
    <location>
        <begin position="1173"/>
        <end position="1217"/>
    </location>
</feature>
<dbReference type="GO" id="GO:0016539">
    <property type="term" value="P:intein-mediated protein splicing"/>
    <property type="evidence" value="ECO:0007669"/>
    <property type="project" value="InterPro"/>
</dbReference>
<dbReference type="InterPro" id="IPR027434">
    <property type="entry name" value="Homing_endonucl"/>
</dbReference>
<dbReference type="PRINTS" id="PR00379">
    <property type="entry name" value="INTEIN"/>
</dbReference>
<keyword evidence="12" id="KW-1185">Reference proteome</keyword>
<feature type="domain" description="DOD-type homing endonuclease" evidence="10">
    <location>
        <begin position="762"/>
        <end position="893"/>
    </location>
</feature>
<dbReference type="PaxDb" id="190192-MK0486"/>
<dbReference type="GO" id="GO:0004519">
    <property type="term" value="F:endonuclease activity"/>
    <property type="evidence" value="ECO:0007669"/>
    <property type="project" value="UniProtKB-KW"/>
</dbReference>
<keyword evidence="5" id="KW-0068">Autocatalytic cleavage</keyword>
<evidence type="ECO:0000256" key="9">
    <source>
        <dbReference type="SAM" id="Coils"/>
    </source>
</evidence>
<dbReference type="Gene3D" id="2.170.16.10">
    <property type="entry name" value="Hedgehog/Intein (Hint) domain"/>
    <property type="match status" value="1"/>
</dbReference>
<dbReference type="SUPFAM" id="SSF50692">
    <property type="entry name" value="ADC-like"/>
    <property type="match status" value="1"/>
</dbReference>
<dbReference type="InterPro" id="IPR006141">
    <property type="entry name" value="Intein_N"/>
</dbReference>
<dbReference type="SMART" id="SM00306">
    <property type="entry name" value="HintN"/>
    <property type="match status" value="1"/>
</dbReference>
<dbReference type="SUPFAM" id="SSF51294">
    <property type="entry name" value="Hedgehog/intein (Hint) domain"/>
    <property type="match status" value="1"/>
</dbReference>
<dbReference type="Gene3D" id="2.40.40.20">
    <property type="match status" value="1"/>
</dbReference>
<feature type="binding site" evidence="13">
    <location>
        <position position="69"/>
    </location>
    <ligand>
        <name>Zn(2+)</name>
        <dbReference type="ChEBI" id="CHEBI:29105"/>
        <label>4</label>
    </ligand>
</feature>
<keyword evidence="8" id="KW-0651">Protein splicing</keyword>
<evidence type="ECO:0007829" key="13">
    <source>
        <dbReference type="PDB" id="7DG7"/>
    </source>
</evidence>
<dbReference type="Gene3D" id="6.10.20.150">
    <property type="match status" value="1"/>
</dbReference>
<dbReference type="InterPro" id="IPR004860">
    <property type="entry name" value="LAGLIDADG_dom"/>
</dbReference>
<dbReference type="SMART" id="SM00305">
    <property type="entry name" value="HintC"/>
    <property type="match status" value="1"/>
</dbReference>
<reference evidence="13" key="2">
    <citation type="journal article" date="2021" name="J. Am. Chem. Soc.">
        <title>Seven Amino Acid Types Suffice to Create the Core Fold of RNA Polymerase.</title>
        <authorList>
            <person name="Yagi S."/>
            <person name="Padhi A.K."/>
            <person name="Vucinic J."/>
            <person name="Barbe S."/>
            <person name="Schiex T."/>
            <person name="Nakagawa R."/>
            <person name="Simoncini D."/>
            <person name="Zhang K.Y.J."/>
            <person name="Tagami S."/>
        </authorList>
    </citation>
    <scope>X-RAY CRYSTALLOGRAPHY (1.60 ANGSTROMS) OF 1-90 IN COMPLEX WITH ZN(2+)</scope>
</reference>
<dbReference type="GO" id="GO:0005524">
    <property type="term" value="F:ATP binding"/>
    <property type="evidence" value="ECO:0007669"/>
    <property type="project" value="UniProtKB-KW"/>
</dbReference>
<dbReference type="FunFam" id="3.40.50.300:FF:000012">
    <property type="entry name" value="Transitional endoplasmic reticulum ATPase"/>
    <property type="match status" value="1"/>
</dbReference>
<dbReference type="CDD" id="cd19503">
    <property type="entry name" value="RecA-like_CDC48_NLV2_r1-like"/>
    <property type="match status" value="1"/>
</dbReference>
<dbReference type="InterPro" id="IPR006142">
    <property type="entry name" value="INTEIN"/>
</dbReference>
<dbReference type="PATRIC" id="fig|190192.8.peg.516"/>
<evidence type="ECO:0000313" key="12">
    <source>
        <dbReference type="Proteomes" id="UP000001826"/>
    </source>
</evidence>
<proteinExistence type="evidence at protein level"/>
<keyword evidence="13" id="KW-0002">3D-structure</keyword>
<evidence type="ECO:0000256" key="8">
    <source>
        <dbReference type="ARBA" id="ARBA00023000"/>
    </source>
</evidence>
<keyword evidence="7" id="KW-0404">Intron homing</keyword>
<keyword evidence="4" id="KW-0255">Endonuclease</keyword>
<evidence type="ECO:0000256" key="2">
    <source>
        <dbReference type="ARBA" id="ARBA00022722"/>
    </source>
</evidence>
<dbReference type="GO" id="GO:0005737">
    <property type="term" value="C:cytoplasm"/>
    <property type="evidence" value="ECO:0007669"/>
    <property type="project" value="UniProtKB-ARBA"/>
</dbReference>
<dbReference type="PANTHER" id="PTHR23077">
    <property type="entry name" value="AAA-FAMILY ATPASE"/>
    <property type="match status" value="1"/>
</dbReference>
<dbReference type="PROSITE" id="PS00674">
    <property type="entry name" value="AAA"/>
    <property type="match status" value="1"/>
</dbReference>
<dbReference type="FunCoup" id="Q8TY20">
    <property type="interactions" value="92"/>
</dbReference>
<evidence type="ECO:0000313" key="11">
    <source>
        <dbReference type="EMBL" id="AAM01701.1"/>
    </source>
</evidence>
<keyword evidence="13" id="KW-0862">Zinc</keyword>
<dbReference type="PROSITE" id="PS50818">
    <property type="entry name" value="INTEIN_C_TER"/>
    <property type="match status" value="1"/>
</dbReference>
<dbReference type="InterPro" id="IPR027417">
    <property type="entry name" value="P-loop_NTPase"/>
</dbReference>
<feature type="binding site" evidence="13">
    <location>
        <position position="82"/>
    </location>
    <ligand>
        <name>Zn(2+)</name>
        <dbReference type="ChEBI" id="CHEBI:29105"/>
        <label>8</label>
    </ligand>
</feature>
<dbReference type="GO" id="GO:0006314">
    <property type="term" value="P:intron homing"/>
    <property type="evidence" value="ECO:0007669"/>
    <property type="project" value="UniProtKB-KW"/>
</dbReference>
<dbReference type="EnsemblBacteria" id="AAM01701">
    <property type="protein sequence ID" value="AAM01701"/>
    <property type="gene ID" value="MK0486"/>
</dbReference>
<dbReference type="SMART" id="SM00382">
    <property type="entry name" value="AAA"/>
    <property type="match status" value="2"/>
</dbReference>
<dbReference type="Pfam" id="PF17862">
    <property type="entry name" value="AAA_lid_3"/>
    <property type="match status" value="2"/>
</dbReference>
<dbReference type="KEGG" id="mka:MK0486"/>
<protein>
    <submittedName>
        <fullName evidence="11">ATPase of the AAA+ class</fullName>
    </submittedName>
</protein>
<dbReference type="Gene3D" id="3.40.50.300">
    <property type="entry name" value="P-loop containing nucleotide triphosphate hydrolases"/>
    <property type="match status" value="3"/>
</dbReference>
<dbReference type="InterPro" id="IPR003960">
    <property type="entry name" value="ATPase_AAA_CS"/>
</dbReference>
<accession>Q8TY20</accession>
<dbReference type="InterPro" id="IPR030934">
    <property type="entry name" value="Intein_C"/>
</dbReference>
<dbReference type="FunFam" id="2.40.40.20:FF:000007">
    <property type="entry name" value="AAA family ATPase"/>
    <property type="match status" value="1"/>
</dbReference>
<dbReference type="InterPro" id="IPR003959">
    <property type="entry name" value="ATPase_AAA_core"/>
</dbReference>
<dbReference type="Pfam" id="PF00004">
    <property type="entry name" value="AAA"/>
    <property type="match status" value="3"/>
</dbReference>
<dbReference type="GO" id="GO:0016887">
    <property type="term" value="F:ATP hydrolysis activity"/>
    <property type="evidence" value="ECO:0007669"/>
    <property type="project" value="InterPro"/>
</dbReference>
<dbReference type="AlphaFoldDB" id="Q8TY20"/>
<dbReference type="STRING" id="190192.MK0486"/>
<dbReference type="PROSITE" id="PS50817">
    <property type="entry name" value="INTEIN_N_TER"/>
    <property type="match status" value="1"/>
</dbReference>
<organism evidence="11 12">
    <name type="scientific">Methanopyrus kandleri (strain AV19 / DSM 6324 / JCM 9639 / NBRC 100938)</name>
    <dbReference type="NCBI Taxonomy" id="190192"/>
    <lineage>
        <taxon>Archaea</taxon>
        <taxon>Methanobacteriati</taxon>
        <taxon>Methanobacteriota</taxon>
        <taxon>Methanomada group</taxon>
        <taxon>Methanopyri</taxon>
        <taxon>Methanopyrales</taxon>
        <taxon>Methanopyraceae</taxon>
        <taxon>Methanopyrus</taxon>
    </lineage>
</organism>
<dbReference type="CDD" id="cd00081">
    <property type="entry name" value="Hint"/>
    <property type="match status" value="1"/>
</dbReference>
<dbReference type="InterPro" id="IPR036844">
    <property type="entry name" value="Hint_dom_sf"/>
</dbReference>
<dbReference type="Gene3D" id="1.10.8.60">
    <property type="match status" value="1"/>
</dbReference>
<reference evidence="11 12" key="1">
    <citation type="journal article" date="2002" name="Proc. Natl. Acad. Sci. U.S.A.">
        <title>The complete genome of hyperthermophile Methanopyrus kandleri AV19 and monophyly of archaeal methanogens.</title>
        <authorList>
            <person name="Slesarev A.I."/>
            <person name="Mezhevaya K.V."/>
            <person name="Makarova K.S."/>
            <person name="Polushin N.N."/>
            <person name="Shcherbinina O.V."/>
            <person name="Shakhova V.V."/>
            <person name="Belova G.I."/>
            <person name="Aravind L."/>
            <person name="Natale D.A."/>
            <person name="Rogozin I.B."/>
            <person name="Tatusov R.L."/>
            <person name="Wolf Y.I."/>
            <person name="Stetter K.O."/>
            <person name="Malykh A.G."/>
            <person name="Koonin E.V."/>
            <person name="Kozyavkin S.A."/>
        </authorList>
    </citation>
    <scope>NUCLEOTIDE SEQUENCE [LARGE SCALE GENOMIC DNA]</scope>
    <source>
        <strain evidence="12">AV19 / DSM 6324 / JCM 9639 / NBRC 100938</strain>
    </source>
</reference>
<keyword evidence="9" id="KW-0175">Coiled coil</keyword>
<feature type="binding site" evidence="13">
    <location>
        <position position="11"/>
    </location>
    <ligand>
        <name>Zn(2+)</name>
        <dbReference type="ChEBI" id="CHEBI:29105"/>
        <label>2</label>
    </ligand>
</feature>
<dbReference type="InterPro" id="IPR003338">
    <property type="entry name" value="CDC4_N-term_subdom"/>
</dbReference>
<feature type="binding site" evidence="13">
    <location>
        <position position="7"/>
    </location>
    <ligand>
        <name>Zn(2+)</name>
        <dbReference type="ChEBI" id="CHEBI:29105"/>
        <label>1</label>
    </ligand>
</feature>
<dbReference type="SMR" id="Q8TY20"/>
<evidence type="ECO:0000256" key="3">
    <source>
        <dbReference type="ARBA" id="ARBA00022741"/>
    </source>
</evidence>
<dbReference type="FunFam" id="3.40.50.300:FF:002861">
    <property type="entry name" value="Cell division control protein 48 homolog E"/>
    <property type="match status" value="1"/>
</dbReference>
<dbReference type="GO" id="GO:0046872">
    <property type="term" value="F:metal ion binding"/>
    <property type="evidence" value="ECO:0007669"/>
    <property type="project" value="UniProtKB-KW"/>
</dbReference>
<name>Q8TY20_METKA</name>
<dbReference type="PROSITE" id="PS50819">
    <property type="entry name" value="INTEIN_ENDONUCLEASE"/>
    <property type="match status" value="1"/>
</dbReference>
<evidence type="ECO:0000256" key="5">
    <source>
        <dbReference type="ARBA" id="ARBA00022813"/>
    </source>
</evidence>
<dbReference type="SMART" id="SM01073">
    <property type="entry name" value="CDC48_N"/>
    <property type="match status" value="1"/>
</dbReference>
<dbReference type="Proteomes" id="UP000001826">
    <property type="component" value="Chromosome"/>
</dbReference>
<dbReference type="InterPro" id="IPR003586">
    <property type="entry name" value="Hint_dom_C"/>
</dbReference>
<feature type="binding site" evidence="13">
    <location>
        <position position="16"/>
    </location>
    <ligand>
        <name>Zn(2+)</name>
        <dbReference type="ChEBI" id="CHEBI:29105"/>
        <label>3</label>
    </ligand>
</feature>
<dbReference type="InterPro" id="IPR003587">
    <property type="entry name" value="Hint_dom_N"/>
</dbReference>
<dbReference type="InterPro" id="IPR009010">
    <property type="entry name" value="Asp_de-COase-like_dom_sf"/>
</dbReference>
<dbReference type="Pfam" id="PF14528">
    <property type="entry name" value="LAGLIDADG_3"/>
    <property type="match status" value="2"/>
</dbReference>
<dbReference type="SUPFAM" id="SSF55608">
    <property type="entry name" value="Homing endonucleases"/>
    <property type="match status" value="2"/>
</dbReference>
<evidence type="ECO:0000256" key="4">
    <source>
        <dbReference type="ARBA" id="ARBA00022759"/>
    </source>
</evidence>
<sequence length="1249" mass="140983">MPGLPIKLRVEKAYPEDVGKRAVRMDKASRDRIGVSEGDLVKITGSKTTVARVLPAKKEDVGKGIVRMDKYERQNAGASVGEPVEVDRAEEKVAKRVELMPTERVVVPVQAGLKEEVEEELTREHEQDILEQIKRYLRSRAQQTPIPATHRDVIPLEVQGKTIAGHVLIKFPDSLLVVGIEPEDATVIGPETEIEVKPYSEDLAKAAEIPDVTYDDIGGLDREIELIREYVELPLKRPELLKELGIKPPKGVLLYGPPGTGKTLLAKAVANECGAKFYSINGPEIMSKYYGESEARIREVFEEARKNAPAIIYIDEIDAIAPKRGETGEVERRVVAQLLTLMDGLSEDERVVVLASTNRPDDIDPALRRPGRFDKEIEIGVPDKEGRKEILQIHTRDMPLADDVDLDKLAELTHGFTGADLEALCKSAGLKALRRAIRKIGAKLAEKGEKEEREVAVKVSELSDEELMEVLEKGLDRARIPEEKKRALRRVLREAEEEEKEEVAYTDALDKVLEAEELPEIREELKVTMRDFMEALKEIEPSALREVIVEVPDVSWDDVGGLEDVKQELKEAVEYPLKYPEVYEKLGTRPPKGILLYGPPGTGKTLLAKAVANESDANFIAVRGPEVLSKWVGESIPGDEVVWAKVDGEAKLIPIEDLYELWKEGRDVEVAALTEEGVVWSSVDRVARHRRRTGLVKIITRTGREVIVTEDHSVFTVRDGKIVDVPTSELSEGDWIVLPARLPAGDSDEIDGIKIDEDLAFLLGLYVAEGSLTNQKDAVRIHNKDPEVIEEIDRIVREKGWEGRYYESDHSYWIKSRKLRQLCEKLGTKAREKRLGPLLSLKPELLAAALRGYYTGDGSFSVKPHGRSAIIEATTVSKRLADELLVALQILDIVARRYECDDTKGSTRYRVMITKSEYIRTFVEKVGFAQSEKNERIRKFLAERKWTRGRSDIPTELIGSPYTYVEVEYISDRVAADGGLMKAELEHLYFDKIKEIVPLDRDDEYVYDVVEVKLGHNFVGGQGVLLHNSEKKIREIFQKARQTAPCVIFFDEIDAIAPKRGTEVGGSRVTERIVNQLLTEMDGIEATEDVFVIAATNRPDIIDEALLRPGRFDRIVYVPPPDEEAMKEIVKIHTRDMPLAEDLTVDDIVEILRRREREEDAKYTGADIEAVCMEAAMLALREVLDELERIEKESETEEELEARKEALLEELRVERRHFEKAVEKVPPSVPKEKLEEYEKLKEEYQRLAG</sequence>
<dbReference type="EMBL" id="AE009439">
    <property type="protein sequence ID" value="AAM01701.1"/>
    <property type="molecule type" value="Genomic_DNA"/>
</dbReference>
<dbReference type="InParanoid" id="Q8TY20"/>
<feature type="binding site" evidence="13">
    <location>
        <position position="59"/>
    </location>
    <ligand>
        <name>Zn(2+)</name>
        <dbReference type="ChEBI" id="CHEBI:29105"/>
        <label>7</label>
    </ligand>
</feature>
<keyword evidence="13" id="KW-0479">Metal-binding</keyword>
<evidence type="ECO:0000259" key="10">
    <source>
        <dbReference type="PROSITE" id="PS50819"/>
    </source>
</evidence>
<dbReference type="HOGENOM" id="CLU_000688_12_2_2"/>
<dbReference type="InterPro" id="IPR004042">
    <property type="entry name" value="Intein_endonuc_central"/>
</dbReference>
<keyword evidence="4" id="KW-0378">Hydrolase</keyword>
<gene>
    <name evidence="11" type="ordered locus">MK0486</name>
</gene>
<dbReference type="SUPFAM" id="SSF52540">
    <property type="entry name" value="P-loop containing nucleoside triphosphate hydrolases"/>
    <property type="match status" value="2"/>
</dbReference>
<dbReference type="PANTHER" id="PTHR23077:SF171">
    <property type="entry name" value="NUCLEAR VALOSIN-CONTAINING PROTEIN-LIKE"/>
    <property type="match status" value="1"/>
</dbReference>
<feature type="binding site" evidence="13">
    <location>
        <position position="39"/>
    </location>
    <ligand>
        <name>Zn(2+)</name>
        <dbReference type="ChEBI" id="CHEBI:29105"/>
        <label>6</label>
    </ligand>
</feature>
<dbReference type="PDB" id="7DG7">
    <property type="method" value="X-ray"/>
    <property type="resolution" value="1.60 A"/>
    <property type="chains" value="A=1-90"/>
</dbReference>
<keyword evidence="6" id="KW-0067">ATP-binding</keyword>
<evidence type="ECO:0000256" key="1">
    <source>
        <dbReference type="ARBA" id="ARBA00009833"/>
    </source>
</evidence>
<feature type="binding site" evidence="13">
    <location>
        <position position="37"/>
    </location>
    <ligand>
        <name>Zn(2+)</name>
        <dbReference type="ChEBI" id="CHEBI:29105"/>
        <label>5</label>
    </ligand>
</feature>
<dbReference type="InterPro" id="IPR050168">
    <property type="entry name" value="AAA_ATPase_domain"/>
</dbReference>